<reference evidence="5 6" key="1">
    <citation type="submission" date="2019-01" db="EMBL/GenBank/DDBJ databases">
        <title>Sequencing of cultivated peanut Arachis hypogaea provides insights into genome evolution and oil improvement.</title>
        <authorList>
            <person name="Chen X."/>
        </authorList>
    </citation>
    <scope>NUCLEOTIDE SEQUENCE [LARGE SCALE GENOMIC DNA]</scope>
    <source>
        <strain evidence="6">cv. Fuhuasheng</strain>
        <tissue evidence="5">Leaves</tissue>
    </source>
</reference>
<evidence type="ECO:0000259" key="4">
    <source>
        <dbReference type="PROSITE" id="PS50127"/>
    </source>
</evidence>
<proteinExistence type="predicted"/>
<dbReference type="Gene3D" id="3.10.110.10">
    <property type="entry name" value="Ubiquitin Conjugating Enzyme"/>
    <property type="match status" value="1"/>
</dbReference>
<dbReference type="PANTHER" id="PTHR46116">
    <property type="entry name" value="(E3-INDEPENDENT) E2 UBIQUITIN-CONJUGATING ENZYME"/>
    <property type="match status" value="1"/>
</dbReference>
<keyword evidence="2" id="KW-0833">Ubl conjugation pathway</keyword>
<feature type="domain" description="UBC core" evidence="4">
    <location>
        <begin position="55"/>
        <end position="214"/>
    </location>
</feature>
<dbReference type="InterPro" id="IPR000608">
    <property type="entry name" value="UBC"/>
</dbReference>
<keyword evidence="1" id="KW-0808">Transferase</keyword>
<organism evidence="5 6">
    <name type="scientific">Arachis hypogaea</name>
    <name type="common">Peanut</name>
    <dbReference type="NCBI Taxonomy" id="3818"/>
    <lineage>
        <taxon>Eukaryota</taxon>
        <taxon>Viridiplantae</taxon>
        <taxon>Streptophyta</taxon>
        <taxon>Embryophyta</taxon>
        <taxon>Tracheophyta</taxon>
        <taxon>Spermatophyta</taxon>
        <taxon>Magnoliopsida</taxon>
        <taxon>eudicotyledons</taxon>
        <taxon>Gunneridae</taxon>
        <taxon>Pentapetalae</taxon>
        <taxon>rosids</taxon>
        <taxon>fabids</taxon>
        <taxon>Fabales</taxon>
        <taxon>Fabaceae</taxon>
        <taxon>Papilionoideae</taxon>
        <taxon>50 kb inversion clade</taxon>
        <taxon>dalbergioids sensu lato</taxon>
        <taxon>Dalbergieae</taxon>
        <taxon>Pterocarpus clade</taxon>
        <taxon>Arachis</taxon>
    </lineage>
</organism>
<evidence type="ECO:0000313" key="5">
    <source>
        <dbReference type="EMBL" id="RYR30751.1"/>
    </source>
</evidence>
<feature type="region of interest" description="Disordered" evidence="3">
    <location>
        <begin position="16"/>
        <end position="46"/>
    </location>
</feature>
<dbReference type="PANTHER" id="PTHR46116:SF19">
    <property type="entry name" value="UBIQUITIN-CONJUGATING ENZYME FAMILY PROTEIN"/>
    <property type="match status" value="1"/>
</dbReference>
<dbReference type="PROSITE" id="PS50127">
    <property type="entry name" value="UBC_2"/>
    <property type="match status" value="1"/>
</dbReference>
<evidence type="ECO:0000313" key="6">
    <source>
        <dbReference type="Proteomes" id="UP000289738"/>
    </source>
</evidence>
<dbReference type="STRING" id="3818.A0A445AWF7"/>
<sequence>MAGLNNFERFDVVSDHSEHHFSQPTANTTKKQKQNRNPEPTNHAARNCFTNTGSKVYKNIMREWKILANGLPDSIYVRVYESRIDLMRAAIVGAAGTPYHDGLFFFDIAFPPNYPSQPPKVHYLSCGFKLNPNLYHNGEVCLSLINTWIGKKSEKWDPCGSTVLQLLVSLQGLVLNDKPFFNEAGSEIFGRAFFEKQARSYNYSVFLLSCRTMLFWLQRPPRNFEEFVHAHFRDRACQILRACHEYVNGRVRVGWYGVSDVGENDGSSHRSRVKVSEEFKASMGKLYLRMVVAFQLNGSSLCSELLELENSDKNGGSSKNKGHGGDRKYGKIVRKVLGKFRKFYALKKDQSRRVDVSK</sequence>
<feature type="compositionally biased region" description="Polar residues" evidence="3">
    <location>
        <begin position="22"/>
        <end position="40"/>
    </location>
</feature>
<dbReference type="SUPFAM" id="SSF54495">
    <property type="entry name" value="UBC-like"/>
    <property type="match status" value="1"/>
</dbReference>
<dbReference type="FunFam" id="3.10.110.10:FF:000133">
    <property type="entry name" value="Putative ubiquitin-conjugating enzyme E2 38"/>
    <property type="match status" value="1"/>
</dbReference>
<gene>
    <name evidence="5" type="ORF">Ahy_B01g055520</name>
</gene>
<comment type="caution">
    <text evidence="5">The sequence shown here is derived from an EMBL/GenBank/DDBJ whole genome shotgun (WGS) entry which is preliminary data.</text>
</comment>
<dbReference type="CDD" id="cd23837">
    <property type="entry name" value="UBCc_UBE2O"/>
    <property type="match status" value="1"/>
</dbReference>
<dbReference type="InterPro" id="IPR016135">
    <property type="entry name" value="UBQ-conjugating_enzyme/RWD"/>
</dbReference>
<dbReference type="Gramene" id="arahy.Tifrunner.gnm2.ann2.Ah11g436300.1">
    <property type="protein sequence ID" value="arahy.Tifrunner.gnm2.ann2.Ah11g436300.1-CDS-1"/>
    <property type="gene ID" value="arahy.Tifrunner.gnm2.ann2.Ah11g436300"/>
</dbReference>
<dbReference type="Pfam" id="PF00179">
    <property type="entry name" value="UQ_con"/>
    <property type="match status" value="1"/>
</dbReference>
<dbReference type="GO" id="GO:0061631">
    <property type="term" value="F:ubiquitin conjugating enzyme activity"/>
    <property type="evidence" value="ECO:0007669"/>
    <property type="project" value="TreeGrafter"/>
</dbReference>
<protein>
    <recommendedName>
        <fullName evidence="4">UBC core domain-containing protein</fullName>
    </recommendedName>
</protein>
<accession>A0A445AWF7</accession>
<dbReference type="OrthoDB" id="47801at2759"/>
<dbReference type="EMBL" id="SDMP01000011">
    <property type="protein sequence ID" value="RYR30751.1"/>
    <property type="molecule type" value="Genomic_DNA"/>
</dbReference>
<keyword evidence="6" id="KW-1185">Reference proteome</keyword>
<dbReference type="SMART" id="SM00212">
    <property type="entry name" value="UBCc"/>
    <property type="match status" value="1"/>
</dbReference>
<dbReference type="SMR" id="A0A445AWF7"/>
<name>A0A445AWF7_ARAHY</name>
<evidence type="ECO:0000256" key="1">
    <source>
        <dbReference type="ARBA" id="ARBA00022679"/>
    </source>
</evidence>
<dbReference type="AlphaFoldDB" id="A0A445AWF7"/>
<evidence type="ECO:0000256" key="3">
    <source>
        <dbReference type="SAM" id="MobiDB-lite"/>
    </source>
</evidence>
<dbReference type="Proteomes" id="UP000289738">
    <property type="component" value="Chromosome B01"/>
</dbReference>
<evidence type="ECO:0000256" key="2">
    <source>
        <dbReference type="ARBA" id="ARBA00022786"/>
    </source>
</evidence>